<feature type="compositionally biased region" description="Polar residues" evidence="1">
    <location>
        <begin position="320"/>
        <end position="338"/>
    </location>
</feature>
<proteinExistence type="predicted"/>
<evidence type="ECO:0000313" key="3">
    <source>
        <dbReference type="Proteomes" id="UP000095751"/>
    </source>
</evidence>
<name>A0A1E7FX20_9STRA</name>
<keyword evidence="3" id="KW-1185">Reference proteome</keyword>
<evidence type="ECO:0000256" key="1">
    <source>
        <dbReference type="SAM" id="MobiDB-lite"/>
    </source>
</evidence>
<feature type="region of interest" description="Disordered" evidence="1">
    <location>
        <begin position="320"/>
        <end position="339"/>
    </location>
</feature>
<accession>A0A1E7FX20</accession>
<dbReference type="KEGG" id="fcy:FRACYDRAFT_223565"/>
<dbReference type="SUPFAM" id="SSF47676">
    <property type="entry name" value="Conserved domain common to transcription factors TFIIS, elongin A, CRSP70"/>
    <property type="match status" value="1"/>
</dbReference>
<reference evidence="2 3" key="1">
    <citation type="submission" date="2016-09" db="EMBL/GenBank/DDBJ databases">
        <title>Extensive genetic diversity and differential bi-allelic expression allows diatom success in the polar Southern Ocean.</title>
        <authorList>
            <consortium name="DOE Joint Genome Institute"/>
            <person name="Mock T."/>
            <person name="Otillar R.P."/>
            <person name="Strauss J."/>
            <person name="Dupont C."/>
            <person name="Frickenhaus S."/>
            <person name="Maumus F."/>
            <person name="Mcmullan M."/>
            <person name="Sanges R."/>
            <person name="Schmutz J."/>
            <person name="Toseland A."/>
            <person name="Valas R."/>
            <person name="Veluchamy A."/>
            <person name="Ward B.J."/>
            <person name="Allen A."/>
            <person name="Barry K."/>
            <person name="Falciatore A."/>
            <person name="Ferrante M."/>
            <person name="Fortunato A.E."/>
            <person name="Gloeckner G."/>
            <person name="Gruber A."/>
            <person name="Hipkin R."/>
            <person name="Janech M."/>
            <person name="Kroth P."/>
            <person name="Leese F."/>
            <person name="Lindquist E."/>
            <person name="Lyon B.R."/>
            <person name="Martin J."/>
            <person name="Mayer C."/>
            <person name="Parker M."/>
            <person name="Quesneville H."/>
            <person name="Raymond J."/>
            <person name="Uhlig C."/>
            <person name="Valentin K.U."/>
            <person name="Worden A.Z."/>
            <person name="Armbrust E.V."/>
            <person name="Bowler C."/>
            <person name="Green B."/>
            <person name="Moulton V."/>
            <person name="Van Oosterhout C."/>
            <person name="Grigoriev I."/>
        </authorList>
    </citation>
    <scope>NUCLEOTIDE SEQUENCE [LARGE SCALE GENOMIC DNA]</scope>
    <source>
        <strain evidence="2 3">CCMP1102</strain>
    </source>
</reference>
<feature type="region of interest" description="Disordered" evidence="1">
    <location>
        <begin position="348"/>
        <end position="368"/>
    </location>
</feature>
<dbReference type="AlphaFoldDB" id="A0A1E7FX20"/>
<protein>
    <submittedName>
        <fullName evidence="2">Uncharacterized protein</fullName>
    </submittedName>
</protein>
<sequence length="434" mass="48479">MPFEKIASASKRKTRPIKGIPKLYDLCINSVVTHLERYPANVFGIVNEYEWESILKLRYRKTKPLKGKGGIDGNGRFHPAVTDKFMLDVEEQNPHLQQSKCADLYVWKDCVNYKFKTGGVSRPKGLLYPYPFLVGLLEDGILALNDCLNEGDNKKVMASALNAIETISESPMDLNLLKSSGIGKKVRKFLVKSTKIDFLDEPYVYSSGKDIRKTPRTTLEATLQSWKDIAAECGVKMKPGEKNDSTTKVSPATSYLSTAKKCHSWRTLYLTLKVHDEDRRSRQGEKMRERRRRLDTVRPKIVKVSSASYKQDKILNRQSFGSGFSQSRTNTSIASSGSDKIRQLRMEAKVTSTRRQPPQPSPAATKARSGFGAAVAFAAVSKTVTRTRKTGLPAVKTIALAGGKRINIPDAKGASGNVRKRLKMLKKGNLSFRR</sequence>
<evidence type="ECO:0000313" key="2">
    <source>
        <dbReference type="EMBL" id="OEU22686.1"/>
    </source>
</evidence>
<dbReference type="InParanoid" id="A0A1E7FX20"/>
<dbReference type="InterPro" id="IPR035441">
    <property type="entry name" value="TFIIS/LEDGF_dom_sf"/>
</dbReference>
<dbReference type="OrthoDB" id="42217at2759"/>
<organism evidence="2 3">
    <name type="scientific">Fragilariopsis cylindrus CCMP1102</name>
    <dbReference type="NCBI Taxonomy" id="635003"/>
    <lineage>
        <taxon>Eukaryota</taxon>
        <taxon>Sar</taxon>
        <taxon>Stramenopiles</taxon>
        <taxon>Ochrophyta</taxon>
        <taxon>Bacillariophyta</taxon>
        <taxon>Bacillariophyceae</taxon>
        <taxon>Bacillariophycidae</taxon>
        <taxon>Bacillariales</taxon>
        <taxon>Bacillariaceae</taxon>
        <taxon>Fragilariopsis</taxon>
    </lineage>
</organism>
<dbReference type="EMBL" id="KV784353">
    <property type="protein sequence ID" value="OEU22686.1"/>
    <property type="molecule type" value="Genomic_DNA"/>
</dbReference>
<dbReference type="Proteomes" id="UP000095751">
    <property type="component" value="Unassembled WGS sequence"/>
</dbReference>
<gene>
    <name evidence="2" type="ORF">FRACYDRAFT_223565</name>
</gene>